<evidence type="ECO:0000313" key="1">
    <source>
        <dbReference type="EMBL" id="QOX65767.1"/>
    </source>
</evidence>
<proteinExistence type="predicted"/>
<sequence>MITPNEFISKWKLIWEEDLIKLSAESLCDIDIDEDAKRFLIEAGLPDSAAPELNFVEGLPSICEQYGLPEEYGNYRYMGFTGWGDPVCLSLNNGFIVHLDHEEDFEYETFINSSIPQLAESLLAYAQFIKETQKENGEDAFFDNNIPDRLKTWIAEEFERIDPRILEGGFWLTELENLDEEE</sequence>
<reference evidence="1" key="1">
    <citation type="submission" date="2019-08" db="EMBL/GenBank/DDBJ databases">
        <title>Genome sequence of Clostridiales bacterium MT110.</title>
        <authorList>
            <person name="Cao J."/>
        </authorList>
    </citation>
    <scope>NUCLEOTIDE SEQUENCE</scope>
    <source>
        <strain evidence="1">MT110</strain>
    </source>
</reference>
<dbReference type="Proteomes" id="UP000594014">
    <property type="component" value="Chromosome"/>
</dbReference>
<gene>
    <name evidence="1" type="ORF">FRZ06_21640</name>
</gene>
<dbReference type="EMBL" id="CP042469">
    <property type="protein sequence ID" value="QOX65767.1"/>
    <property type="molecule type" value="Genomic_DNA"/>
</dbReference>
<keyword evidence="2" id="KW-1185">Reference proteome</keyword>
<accession>A0ACD1AH48</accession>
<name>A0ACD1AH48_9FIRM</name>
<organism evidence="1 2">
    <name type="scientific">Anoxybacterium hadale</name>
    <dbReference type="NCBI Taxonomy" id="3408580"/>
    <lineage>
        <taxon>Bacteria</taxon>
        <taxon>Bacillati</taxon>
        <taxon>Bacillota</taxon>
        <taxon>Clostridia</taxon>
        <taxon>Peptostreptococcales</taxon>
        <taxon>Anaerovoracaceae</taxon>
        <taxon>Anoxybacterium</taxon>
    </lineage>
</organism>
<evidence type="ECO:0000313" key="2">
    <source>
        <dbReference type="Proteomes" id="UP000594014"/>
    </source>
</evidence>
<protein>
    <submittedName>
        <fullName evidence="1">Uncharacterized protein</fullName>
    </submittedName>
</protein>